<evidence type="ECO:0000313" key="2">
    <source>
        <dbReference type="Proteomes" id="UP000004994"/>
    </source>
</evidence>
<dbReference type="EnsemblPlants" id="Solyc04g056743.1.1">
    <property type="protein sequence ID" value="Solyc04g056743.1.1"/>
    <property type="gene ID" value="Solyc04g056743.1"/>
</dbReference>
<accession>A0A3Q7G5E7</accession>
<protein>
    <submittedName>
        <fullName evidence="1">Uncharacterized protein</fullName>
    </submittedName>
</protein>
<organism evidence="1">
    <name type="scientific">Solanum lycopersicum</name>
    <name type="common">Tomato</name>
    <name type="synonym">Lycopersicon esculentum</name>
    <dbReference type="NCBI Taxonomy" id="4081"/>
    <lineage>
        <taxon>Eukaryota</taxon>
        <taxon>Viridiplantae</taxon>
        <taxon>Streptophyta</taxon>
        <taxon>Embryophyta</taxon>
        <taxon>Tracheophyta</taxon>
        <taxon>Spermatophyta</taxon>
        <taxon>Magnoliopsida</taxon>
        <taxon>eudicotyledons</taxon>
        <taxon>Gunneridae</taxon>
        <taxon>Pentapetalae</taxon>
        <taxon>asterids</taxon>
        <taxon>lamiids</taxon>
        <taxon>Solanales</taxon>
        <taxon>Solanaceae</taxon>
        <taxon>Solanoideae</taxon>
        <taxon>Solaneae</taxon>
        <taxon>Solanum</taxon>
        <taxon>Solanum subgen. Lycopersicon</taxon>
    </lineage>
</organism>
<keyword evidence="2" id="KW-1185">Reference proteome</keyword>
<name>A0A3Q7G5E7_SOLLC</name>
<dbReference type="InParanoid" id="A0A3Q7G5E7"/>
<dbReference type="AlphaFoldDB" id="A0A3Q7G5E7"/>
<reference evidence="1" key="2">
    <citation type="submission" date="2019-01" db="UniProtKB">
        <authorList>
            <consortium name="EnsemblPlants"/>
        </authorList>
    </citation>
    <scope>IDENTIFICATION</scope>
    <source>
        <strain evidence="1">cv. Heinz 1706</strain>
    </source>
</reference>
<reference evidence="1" key="1">
    <citation type="journal article" date="2012" name="Nature">
        <title>The tomato genome sequence provides insights into fleshy fruit evolution.</title>
        <authorList>
            <consortium name="Tomato Genome Consortium"/>
        </authorList>
    </citation>
    <scope>NUCLEOTIDE SEQUENCE [LARGE SCALE GENOMIC DNA]</scope>
    <source>
        <strain evidence="1">cv. Heinz 1706</strain>
    </source>
</reference>
<evidence type="ECO:0000313" key="1">
    <source>
        <dbReference type="EnsemblPlants" id="Solyc04g056743.1.1"/>
    </source>
</evidence>
<dbReference type="Proteomes" id="UP000004994">
    <property type="component" value="Chromosome 4"/>
</dbReference>
<dbReference type="Gramene" id="Solyc04g056743.1.1">
    <property type="protein sequence ID" value="Solyc04g056743.1.1"/>
    <property type="gene ID" value="Solyc04g056743.1"/>
</dbReference>
<proteinExistence type="predicted"/>
<sequence length="82" mass="9586">MRLHAPVPLLVRRECREETEINGYIYCTESFKPERLEQTLLVTILSILRLVEGEGFVPGYHLPLAQLLYQFDWNGAKRLLLD</sequence>